<proteinExistence type="predicted"/>
<name>A0A061GY16_THECC</name>
<protein>
    <submittedName>
        <fullName evidence="1">Uncharacterized protein</fullName>
    </submittedName>
</protein>
<evidence type="ECO:0000313" key="1">
    <source>
        <dbReference type="EMBL" id="EOY32014.1"/>
    </source>
</evidence>
<evidence type="ECO:0000313" key="2">
    <source>
        <dbReference type="Proteomes" id="UP000026915"/>
    </source>
</evidence>
<keyword evidence="2" id="KW-1185">Reference proteome</keyword>
<dbReference type="EMBL" id="CM001887">
    <property type="protein sequence ID" value="EOY32014.1"/>
    <property type="molecule type" value="Genomic_DNA"/>
</dbReference>
<dbReference type="Proteomes" id="UP000026915">
    <property type="component" value="Chromosome 9"/>
</dbReference>
<gene>
    <name evidence="1" type="ORF">TCM_039421</name>
</gene>
<accession>A0A061GY16</accession>
<sequence length="58" mass="7155">MLCYKKSWRTMVVKRNIFETLENSLMAELGKFSHLRFISWTLQWRVKVKPTSLRRDFF</sequence>
<dbReference type="AlphaFoldDB" id="A0A061GY16"/>
<dbReference type="HOGENOM" id="CLU_2982961_0_0_1"/>
<organism evidence="1 2">
    <name type="scientific">Theobroma cacao</name>
    <name type="common">Cacao</name>
    <name type="synonym">Cocoa</name>
    <dbReference type="NCBI Taxonomy" id="3641"/>
    <lineage>
        <taxon>Eukaryota</taxon>
        <taxon>Viridiplantae</taxon>
        <taxon>Streptophyta</taxon>
        <taxon>Embryophyta</taxon>
        <taxon>Tracheophyta</taxon>
        <taxon>Spermatophyta</taxon>
        <taxon>Magnoliopsida</taxon>
        <taxon>eudicotyledons</taxon>
        <taxon>Gunneridae</taxon>
        <taxon>Pentapetalae</taxon>
        <taxon>rosids</taxon>
        <taxon>malvids</taxon>
        <taxon>Malvales</taxon>
        <taxon>Malvaceae</taxon>
        <taxon>Byttnerioideae</taxon>
        <taxon>Theobroma</taxon>
    </lineage>
</organism>
<reference evidence="1 2" key="1">
    <citation type="journal article" date="2013" name="Genome Biol.">
        <title>The genome sequence of the most widely cultivated cacao type and its use to identify candidate genes regulating pod color.</title>
        <authorList>
            <person name="Motamayor J.C."/>
            <person name="Mockaitis K."/>
            <person name="Schmutz J."/>
            <person name="Haiminen N."/>
            <person name="Iii D.L."/>
            <person name="Cornejo O."/>
            <person name="Findley S.D."/>
            <person name="Zheng P."/>
            <person name="Utro F."/>
            <person name="Royaert S."/>
            <person name="Saski C."/>
            <person name="Jenkins J."/>
            <person name="Podicheti R."/>
            <person name="Zhao M."/>
            <person name="Scheffler B.E."/>
            <person name="Stack J.C."/>
            <person name="Feltus F.A."/>
            <person name="Mustiga G.M."/>
            <person name="Amores F."/>
            <person name="Phillips W."/>
            <person name="Marelli J.P."/>
            <person name="May G.D."/>
            <person name="Shapiro H."/>
            <person name="Ma J."/>
            <person name="Bustamante C.D."/>
            <person name="Schnell R.J."/>
            <person name="Main D."/>
            <person name="Gilbert D."/>
            <person name="Parida L."/>
            <person name="Kuhn D.N."/>
        </authorList>
    </citation>
    <scope>NUCLEOTIDE SEQUENCE [LARGE SCALE GENOMIC DNA]</scope>
    <source>
        <strain evidence="2">cv. Matina 1-6</strain>
    </source>
</reference>
<dbReference type="Gramene" id="EOY32014">
    <property type="protein sequence ID" value="EOY32014"/>
    <property type="gene ID" value="TCM_039421"/>
</dbReference>
<dbReference type="InParanoid" id="A0A061GY16"/>